<evidence type="ECO:0000259" key="3">
    <source>
        <dbReference type="PROSITE" id="PS01031"/>
    </source>
</evidence>
<organism evidence="4 5">
    <name type="scientific">Limimonas halophila</name>
    <dbReference type="NCBI Taxonomy" id="1082479"/>
    <lineage>
        <taxon>Bacteria</taxon>
        <taxon>Pseudomonadati</taxon>
        <taxon>Pseudomonadota</taxon>
        <taxon>Alphaproteobacteria</taxon>
        <taxon>Rhodospirillales</taxon>
        <taxon>Rhodovibrionaceae</taxon>
        <taxon>Limimonas</taxon>
    </lineage>
</organism>
<accession>A0A1G7QMJ5</accession>
<reference evidence="4 5" key="1">
    <citation type="submission" date="2016-10" db="EMBL/GenBank/DDBJ databases">
        <authorList>
            <person name="de Groot N.N."/>
        </authorList>
    </citation>
    <scope>NUCLEOTIDE SEQUENCE [LARGE SCALE GENOMIC DNA]</scope>
    <source>
        <strain evidence="4 5">DSM 25584</strain>
    </source>
</reference>
<dbReference type="OrthoDB" id="9808910at2"/>
<dbReference type="InterPro" id="IPR008978">
    <property type="entry name" value="HSP20-like_chaperone"/>
</dbReference>
<keyword evidence="4" id="KW-0346">Stress response</keyword>
<dbReference type="InterPro" id="IPR031107">
    <property type="entry name" value="Small_HSP"/>
</dbReference>
<dbReference type="SUPFAM" id="SSF49764">
    <property type="entry name" value="HSP20-like chaperones"/>
    <property type="match status" value="1"/>
</dbReference>
<gene>
    <name evidence="4" type="ORF">SAMN05216241_10468</name>
</gene>
<dbReference type="PROSITE" id="PS01031">
    <property type="entry name" value="SHSP"/>
    <property type="match status" value="1"/>
</dbReference>
<dbReference type="CDD" id="cd06464">
    <property type="entry name" value="ACD_sHsps-like"/>
    <property type="match status" value="1"/>
</dbReference>
<dbReference type="Pfam" id="PF00011">
    <property type="entry name" value="HSP20"/>
    <property type="match status" value="1"/>
</dbReference>
<dbReference type="InterPro" id="IPR002068">
    <property type="entry name" value="A-crystallin/Hsp20_dom"/>
</dbReference>
<dbReference type="AlphaFoldDB" id="A0A1G7QMJ5"/>
<evidence type="ECO:0000256" key="2">
    <source>
        <dbReference type="RuleBase" id="RU003616"/>
    </source>
</evidence>
<evidence type="ECO:0000313" key="4">
    <source>
        <dbReference type="EMBL" id="SDF99767.1"/>
    </source>
</evidence>
<sequence>MAVNITPRSSGETPAHERGFTPFADLQNEMNSLFDSFTRTFGLPAWHRGWEGPVRAEEAHPATAVADVRFEVSEADDAYKITAEVPGLTEKDVDVEVSGDFLTVKGEKSHEQERTEETHYVRERSYGSFRRSFRLPEDVDRDNIEATVDKGVLTLKLPKTPEAQRQVKKVTVKQGG</sequence>
<dbReference type="Gene3D" id="2.60.40.790">
    <property type="match status" value="1"/>
</dbReference>
<dbReference type="Proteomes" id="UP000199415">
    <property type="component" value="Unassembled WGS sequence"/>
</dbReference>
<dbReference type="RefSeq" id="WP_090019466.1">
    <property type="nucleotide sequence ID" value="NZ_FNCE01000004.1"/>
</dbReference>
<evidence type="ECO:0000313" key="5">
    <source>
        <dbReference type="Proteomes" id="UP000199415"/>
    </source>
</evidence>
<feature type="domain" description="SHSP" evidence="3">
    <location>
        <begin position="61"/>
        <end position="175"/>
    </location>
</feature>
<keyword evidence="5" id="KW-1185">Reference proteome</keyword>
<protein>
    <submittedName>
        <fullName evidence="4">Heat shock protein Hsp20</fullName>
    </submittedName>
</protein>
<name>A0A1G7QMJ5_9PROT</name>
<comment type="similarity">
    <text evidence="1 2">Belongs to the small heat shock protein (HSP20) family.</text>
</comment>
<proteinExistence type="inferred from homology"/>
<dbReference type="EMBL" id="FNCE01000004">
    <property type="protein sequence ID" value="SDF99767.1"/>
    <property type="molecule type" value="Genomic_DNA"/>
</dbReference>
<evidence type="ECO:0000256" key="1">
    <source>
        <dbReference type="PROSITE-ProRule" id="PRU00285"/>
    </source>
</evidence>
<dbReference type="PANTHER" id="PTHR11527">
    <property type="entry name" value="HEAT-SHOCK PROTEIN 20 FAMILY MEMBER"/>
    <property type="match status" value="1"/>
</dbReference>
<dbReference type="STRING" id="1082479.SAMN05216241_10468"/>